<dbReference type="InterPro" id="IPR003594">
    <property type="entry name" value="HATPase_dom"/>
</dbReference>
<dbReference type="RefSeq" id="WP_073317927.1">
    <property type="nucleotide sequence ID" value="NZ_FQWD01000001.1"/>
</dbReference>
<evidence type="ECO:0000256" key="10">
    <source>
        <dbReference type="ARBA" id="ARBA00022777"/>
    </source>
</evidence>
<comment type="catalytic activity">
    <reaction evidence="1">
        <text>ATP + protein L-histidine = ADP + protein N-phospho-L-histidine.</text>
        <dbReference type="EC" id="2.7.13.3"/>
    </reaction>
</comment>
<dbReference type="Gene3D" id="1.10.287.130">
    <property type="match status" value="1"/>
</dbReference>
<evidence type="ECO:0000256" key="12">
    <source>
        <dbReference type="ARBA" id="ARBA00022989"/>
    </source>
</evidence>
<keyword evidence="6" id="KW-0597">Phosphoprotein</keyword>
<evidence type="ECO:0000313" key="18">
    <source>
        <dbReference type="EMBL" id="SHF88334.1"/>
    </source>
</evidence>
<dbReference type="NCBIfam" id="NF007004">
    <property type="entry name" value="PRK09467.1"/>
    <property type="match status" value="1"/>
</dbReference>
<keyword evidence="11" id="KW-0067">ATP-binding</keyword>
<dbReference type="SMART" id="SM00387">
    <property type="entry name" value="HATPase_c"/>
    <property type="match status" value="1"/>
</dbReference>
<dbReference type="STRING" id="634436.SAMN05216361_0744"/>
<feature type="domain" description="HAMP" evidence="17">
    <location>
        <begin position="175"/>
        <end position="227"/>
    </location>
</feature>
<evidence type="ECO:0000256" key="15">
    <source>
        <dbReference type="SAM" id="Phobius"/>
    </source>
</evidence>
<feature type="transmembrane region" description="Helical" evidence="15">
    <location>
        <begin position="12"/>
        <end position="36"/>
    </location>
</feature>
<dbReference type="GO" id="GO:0000155">
    <property type="term" value="F:phosphorelay sensor kinase activity"/>
    <property type="evidence" value="ECO:0007669"/>
    <property type="project" value="InterPro"/>
</dbReference>
<dbReference type="InterPro" id="IPR003660">
    <property type="entry name" value="HAMP_dom"/>
</dbReference>
<name>A0A1M5F9V7_9ALTE</name>
<evidence type="ECO:0000256" key="3">
    <source>
        <dbReference type="ARBA" id="ARBA00012438"/>
    </source>
</evidence>
<keyword evidence="14 15" id="KW-0472">Membrane</keyword>
<comment type="subcellular location">
    <subcellularLocation>
        <location evidence="2">Cell inner membrane</location>
        <topology evidence="2">Multi-pass membrane protein</topology>
    </subcellularLocation>
</comment>
<dbReference type="SMART" id="SM00388">
    <property type="entry name" value="HisKA"/>
    <property type="match status" value="1"/>
</dbReference>
<keyword evidence="12 15" id="KW-1133">Transmembrane helix</keyword>
<accession>A0A1M5F9V7</accession>
<dbReference type="PANTHER" id="PTHR44936:SF5">
    <property type="entry name" value="SENSOR HISTIDINE KINASE ENVZ"/>
    <property type="match status" value="1"/>
</dbReference>
<keyword evidence="9" id="KW-0547">Nucleotide-binding</keyword>
<dbReference type="SMART" id="SM00304">
    <property type="entry name" value="HAMP"/>
    <property type="match status" value="1"/>
</dbReference>
<dbReference type="InterPro" id="IPR005467">
    <property type="entry name" value="His_kinase_dom"/>
</dbReference>
<keyword evidence="13" id="KW-0902">Two-component regulatory system</keyword>
<dbReference type="CDD" id="cd06225">
    <property type="entry name" value="HAMP"/>
    <property type="match status" value="1"/>
</dbReference>
<dbReference type="OrthoDB" id="9804645at2"/>
<evidence type="ECO:0000256" key="1">
    <source>
        <dbReference type="ARBA" id="ARBA00000085"/>
    </source>
</evidence>
<evidence type="ECO:0000256" key="5">
    <source>
        <dbReference type="ARBA" id="ARBA00022519"/>
    </source>
</evidence>
<dbReference type="Pfam" id="PF00672">
    <property type="entry name" value="HAMP"/>
    <property type="match status" value="1"/>
</dbReference>
<dbReference type="Pfam" id="PF02518">
    <property type="entry name" value="HATPase_c"/>
    <property type="match status" value="1"/>
</dbReference>
<dbReference type="FunFam" id="1.10.287.130:FF:000006">
    <property type="entry name" value="Osmolarity two-component histidine kinase EnvZ"/>
    <property type="match status" value="1"/>
</dbReference>
<dbReference type="AlphaFoldDB" id="A0A1M5F9V7"/>
<dbReference type="Proteomes" id="UP000184520">
    <property type="component" value="Unassembled WGS sequence"/>
</dbReference>
<reference evidence="19" key="1">
    <citation type="submission" date="2016-11" db="EMBL/GenBank/DDBJ databases">
        <authorList>
            <person name="Varghese N."/>
            <person name="Submissions S."/>
        </authorList>
    </citation>
    <scope>NUCLEOTIDE SEQUENCE [LARGE SCALE GENOMIC DNA]</scope>
    <source>
        <strain evidence="19">CGMCC 1.8995</strain>
    </source>
</reference>
<dbReference type="Gene3D" id="3.30.565.10">
    <property type="entry name" value="Histidine kinase-like ATPase, C-terminal domain"/>
    <property type="match status" value="1"/>
</dbReference>
<feature type="transmembrane region" description="Helical" evidence="15">
    <location>
        <begin position="152"/>
        <end position="175"/>
    </location>
</feature>
<keyword evidence="7" id="KW-0808">Transferase</keyword>
<dbReference type="CDD" id="cd00082">
    <property type="entry name" value="HisKA"/>
    <property type="match status" value="1"/>
</dbReference>
<dbReference type="InterPro" id="IPR050980">
    <property type="entry name" value="2C_sensor_his_kinase"/>
</dbReference>
<evidence type="ECO:0000256" key="4">
    <source>
        <dbReference type="ARBA" id="ARBA00022475"/>
    </source>
</evidence>
<dbReference type="SUPFAM" id="SSF55874">
    <property type="entry name" value="ATPase domain of HSP90 chaperone/DNA topoisomerase II/histidine kinase"/>
    <property type="match status" value="1"/>
</dbReference>
<gene>
    <name evidence="18" type="ORF">SAMN05216361_0744</name>
</gene>
<evidence type="ECO:0000256" key="11">
    <source>
        <dbReference type="ARBA" id="ARBA00022840"/>
    </source>
</evidence>
<dbReference type="InterPro" id="IPR004358">
    <property type="entry name" value="Sig_transdc_His_kin-like_C"/>
</dbReference>
<dbReference type="InterPro" id="IPR036890">
    <property type="entry name" value="HATPase_C_sf"/>
</dbReference>
<dbReference type="EC" id="2.7.13.3" evidence="3"/>
<evidence type="ECO:0000256" key="14">
    <source>
        <dbReference type="ARBA" id="ARBA00023136"/>
    </source>
</evidence>
<dbReference type="Pfam" id="PF00512">
    <property type="entry name" value="HisKA"/>
    <property type="match status" value="1"/>
</dbReference>
<evidence type="ECO:0000259" key="17">
    <source>
        <dbReference type="PROSITE" id="PS50885"/>
    </source>
</evidence>
<keyword evidence="5" id="KW-0997">Cell inner membrane</keyword>
<evidence type="ECO:0000256" key="9">
    <source>
        <dbReference type="ARBA" id="ARBA00022741"/>
    </source>
</evidence>
<evidence type="ECO:0000256" key="6">
    <source>
        <dbReference type="ARBA" id="ARBA00022553"/>
    </source>
</evidence>
<evidence type="ECO:0000256" key="8">
    <source>
        <dbReference type="ARBA" id="ARBA00022692"/>
    </source>
</evidence>
<dbReference type="InterPro" id="IPR036097">
    <property type="entry name" value="HisK_dim/P_sf"/>
</dbReference>
<dbReference type="GO" id="GO:0005524">
    <property type="term" value="F:ATP binding"/>
    <property type="evidence" value="ECO:0007669"/>
    <property type="project" value="UniProtKB-KW"/>
</dbReference>
<dbReference type="SUPFAM" id="SSF47384">
    <property type="entry name" value="Homodimeric domain of signal transducing histidine kinase"/>
    <property type="match status" value="1"/>
</dbReference>
<evidence type="ECO:0000256" key="7">
    <source>
        <dbReference type="ARBA" id="ARBA00022679"/>
    </source>
</evidence>
<dbReference type="GO" id="GO:0005886">
    <property type="term" value="C:plasma membrane"/>
    <property type="evidence" value="ECO:0007669"/>
    <property type="project" value="UniProtKB-SubCell"/>
</dbReference>
<dbReference type="PANTHER" id="PTHR44936">
    <property type="entry name" value="SENSOR PROTEIN CREC"/>
    <property type="match status" value="1"/>
</dbReference>
<evidence type="ECO:0000313" key="19">
    <source>
        <dbReference type="Proteomes" id="UP000184520"/>
    </source>
</evidence>
<organism evidence="18 19">
    <name type="scientific">Marisediminitalea aggregata</name>
    <dbReference type="NCBI Taxonomy" id="634436"/>
    <lineage>
        <taxon>Bacteria</taxon>
        <taxon>Pseudomonadati</taxon>
        <taxon>Pseudomonadota</taxon>
        <taxon>Gammaproteobacteria</taxon>
        <taxon>Alteromonadales</taxon>
        <taxon>Alteromonadaceae</taxon>
        <taxon>Marisediminitalea</taxon>
    </lineage>
</organism>
<evidence type="ECO:0000256" key="2">
    <source>
        <dbReference type="ARBA" id="ARBA00004429"/>
    </source>
</evidence>
<keyword evidence="4" id="KW-1003">Cell membrane</keyword>
<evidence type="ECO:0000256" key="13">
    <source>
        <dbReference type="ARBA" id="ARBA00023012"/>
    </source>
</evidence>
<protein>
    <recommendedName>
        <fullName evidence="3">histidine kinase</fullName>
        <ecNumber evidence="3">2.7.13.3</ecNumber>
    </recommendedName>
</protein>
<proteinExistence type="predicted"/>
<sequence length="446" mass="50181">MRLLPKSAFGQTVMLIGVLLLINQVVSYLSVTLYFIRPSYEQINSLIATQAATLKTQRALVTDPGYIDKLSANTGIEFFSFQQAQTEELGQATFYKFMSDQVSQQLGEKAEVRISTPLLTEQDTPYYVWLNIESLPDMWIRMPVYGLSDANIFPLTLYLLLIGILSVGGGWLFVLRLNRPLSALQRAAMKVGRGQFPPPLPEEGSSEMIEVTRAFNRMNQGIKQLEHDRMVMTAGISHDLRTPLTRIRLATEMLPDDQDWIKEGIVSDIEDMNAIIDQFIEYARQEQQEKQEVLNLNALINELVHNRQANASSQADGQEAKHIHTELNPLPPIPLRKVAVKRVMENLIENAFRYGSNKIEVTSYYEEKHHRVVCAIRDFGPGIPEDCLESMFRPFSQGDTARGSGGSGLGLAITKRIIEMHGGQISLRNHPHGGLIAEFWLPSEGL</sequence>
<dbReference type="PROSITE" id="PS50109">
    <property type="entry name" value="HIS_KIN"/>
    <property type="match status" value="1"/>
</dbReference>
<keyword evidence="19" id="KW-1185">Reference proteome</keyword>
<feature type="domain" description="Histidine kinase" evidence="16">
    <location>
        <begin position="235"/>
        <end position="445"/>
    </location>
</feature>
<dbReference type="PROSITE" id="PS50885">
    <property type="entry name" value="HAMP"/>
    <property type="match status" value="1"/>
</dbReference>
<keyword evidence="8 15" id="KW-0812">Transmembrane</keyword>
<keyword evidence="10 18" id="KW-0418">Kinase</keyword>
<dbReference type="InterPro" id="IPR003661">
    <property type="entry name" value="HisK_dim/P_dom"/>
</dbReference>
<dbReference type="EMBL" id="FQWD01000001">
    <property type="protein sequence ID" value="SHF88334.1"/>
    <property type="molecule type" value="Genomic_DNA"/>
</dbReference>
<evidence type="ECO:0000259" key="16">
    <source>
        <dbReference type="PROSITE" id="PS50109"/>
    </source>
</evidence>
<dbReference type="PRINTS" id="PR00344">
    <property type="entry name" value="BCTRLSENSOR"/>
</dbReference>